<keyword evidence="2 5" id="KW-0963">Cytoplasm</keyword>
<dbReference type="HAMAP" id="MF_02210">
    <property type="entry name" value="RimI"/>
    <property type="match status" value="1"/>
</dbReference>
<dbReference type="EC" id="2.3.1.266" evidence="5 6"/>
<dbReference type="PANTHER" id="PTHR43420:SF44">
    <property type="entry name" value="ACETYLTRANSFERASE YPEA"/>
    <property type="match status" value="1"/>
</dbReference>
<evidence type="ECO:0000256" key="2">
    <source>
        <dbReference type="ARBA" id="ARBA00022490"/>
    </source>
</evidence>
<sequence length="147" mass="16466">MSVVRPFSPDDPQRLADIERQAAGHAWSAGQYRDAIAAGYPCYGVFDDSDALQGFMLVMRALDEAEILNIVIAKSNQGLGLGRQLLRHAMLDLAASGCRRLFLEVRESNAPALRLYQHCQFRQCGMRKHYYPTQDGREHAILMEAAL</sequence>
<protein>
    <recommendedName>
        <fullName evidence="5 6">[Ribosomal protein bS18]-alanine N-acetyltransferase</fullName>
        <ecNumber evidence="5 6">2.3.1.266</ecNumber>
    </recommendedName>
</protein>
<dbReference type="Gene3D" id="3.40.630.30">
    <property type="match status" value="1"/>
</dbReference>
<dbReference type="Pfam" id="PF00583">
    <property type="entry name" value="Acetyltransf_1"/>
    <property type="match status" value="1"/>
</dbReference>
<dbReference type="InterPro" id="IPR000182">
    <property type="entry name" value="GNAT_dom"/>
</dbReference>
<dbReference type="InterPro" id="IPR016181">
    <property type="entry name" value="Acyl_CoA_acyltransferase"/>
</dbReference>
<name>A0ABS7FA23_9NEIS</name>
<evidence type="ECO:0000313" key="8">
    <source>
        <dbReference type="EMBL" id="MBW8286938.1"/>
    </source>
</evidence>
<dbReference type="InterPro" id="IPR006464">
    <property type="entry name" value="AcTrfase_RimI/Ard1"/>
</dbReference>
<dbReference type="RefSeq" id="WP_043574256.1">
    <property type="nucleotide sequence ID" value="NZ_CP142381.1"/>
</dbReference>
<organism evidence="8 9">
    <name type="scientific">Chromobacterium subtsugae</name>
    <dbReference type="NCBI Taxonomy" id="251747"/>
    <lineage>
        <taxon>Bacteria</taxon>
        <taxon>Pseudomonadati</taxon>
        <taxon>Pseudomonadota</taxon>
        <taxon>Betaproteobacteria</taxon>
        <taxon>Neisseriales</taxon>
        <taxon>Chromobacteriaceae</taxon>
        <taxon>Chromobacterium</taxon>
    </lineage>
</organism>
<comment type="caution">
    <text evidence="5">Lacks conserved residue(s) required for the propagation of feature annotation.</text>
</comment>
<comment type="subcellular location">
    <subcellularLocation>
        <location evidence="5 6">Cytoplasm</location>
    </subcellularLocation>
</comment>
<evidence type="ECO:0000313" key="9">
    <source>
        <dbReference type="Proteomes" id="UP000711178"/>
    </source>
</evidence>
<keyword evidence="8" id="KW-0689">Ribosomal protein</keyword>
<dbReference type="Proteomes" id="UP000711178">
    <property type="component" value="Unassembled WGS sequence"/>
</dbReference>
<feature type="active site" description="Proton acceptor" evidence="5">
    <location>
        <position position="104"/>
    </location>
</feature>
<evidence type="ECO:0000256" key="1">
    <source>
        <dbReference type="ARBA" id="ARBA00005395"/>
    </source>
</evidence>
<comment type="similarity">
    <text evidence="1 5 6">Belongs to the acetyltransferase family. RimI subfamily.</text>
</comment>
<evidence type="ECO:0000256" key="4">
    <source>
        <dbReference type="ARBA" id="ARBA00023315"/>
    </source>
</evidence>
<feature type="active site" description="Proton donor" evidence="5">
    <location>
        <position position="116"/>
    </location>
</feature>
<accession>A0ABS7FA23</accession>
<dbReference type="GO" id="GO:0005840">
    <property type="term" value="C:ribosome"/>
    <property type="evidence" value="ECO:0007669"/>
    <property type="project" value="UniProtKB-KW"/>
</dbReference>
<keyword evidence="9" id="KW-1185">Reference proteome</keyword>
<comment type="catalytic activity">
    <reaction evidence="5 6">
        <text>N-terminal L-alanyl-[ribosomal protein bS18] + acetyl-CoA = N-terminal N(alpha)-acetyl-L-alanyl-[ribosomal protein bS18] + CoA + H(+)</text>
        <dbReference type="Rhea" id="RHEA:43756"/>
        <dbReference type="Rhea" id="RHEA-COMP:10676"/>
        <dbReference type="Rhea" id="RHEA-COMP:10677"/>
        <dbReference type="ChEBI" id="CHEBI:15378"/>
        <dbReference type="ChEBI" id="CHEBI:57287"/>
        <dbReference type="ChEBI" id="CHEBI:57288"/>
        <dbReference type="ChEBI" id="CHEBI:64718"/>
        <dbReference type="ChEBI" id="CHEBI:83683"/>
        <dbReference type="EC" id="2.3.1.266"/>
    </reaction>
</comment>
<dbReference type="CDD" id="cd04301">
    <property type="entry name" value="NAT_SF"/>
    <property type="match status" value="1"/>
</dbReference>
<reference evidence="8 9" key="1">
    <citation type="submission" date="2021-05" db="EMBL/GenBank/DDBJ databases">
        <title>Draft Whole Genome Sequencing Of Biosensor Chromobacterium violaceum Strain CV026 Reveals A Regulatory RNA In Chromobacterium violaceum Phenotype Regulatory Network.</title>
        <authorList>
            <person name="Hong K.W."/>
            <person name="Chan K.G."/>
            <person name="Chang C.-Y."/>
        </authorList>
    </citation>
    <scope>NUCLEOTIDE SEQUENCE [LARGE SCALE GENOMIC DNA]</scope>
    <source>
        <strain evidence="8 9">ATCC 31532</strain>
    </source>
</reference>
<keyword evidence="4 5" id="KW-0012">Acyltransferase</keyword>
<dbReference type="GeneID" id="89684904"/>
<evidence type="ECO:0000256" key="6">
    <source>
        <dbReference type="RuleBase" id="RU363094"/>
    </source>
</evidence>
<dbReference type="EMBL" id="JAHDTB010000003">
    <property type="protein sequence ID" value="MBW8286938.1"/>
    <property type="molecule type" value="Genomic_DNA"/>
</dbReference>
<dbReference type="PANTHER" id="PTHR43420">
    <property type="entry name" value="ACETYLTRANSFERASE"/>
    <property type="match status" value="1"/>
</dbReference>
<proteinExistence type="inferred from homology"/>
<comment type="function">
    <text evidence="5 6">Acetylates the N-terminal alanine of ribosomal protein bS18.</text>
</comment>
<comment type="caution">
    <text evidence="8">The sequence shown here is derived from an EMBL/GenBank/DDBJ whole genome shotgun (WGS) entry which is preliminary data.</text>
</comment>
<gene>
    <name evidence="5 8" type="primary">rimI</name>
    <name evidence="8" type="ORF">KIF53_04775</name>
</gene>
<evidence type="ECO:0000259" key="7">
    <source>
        <dbReference type="PROSITE" id="PS51186"/>
    </source>
</evidence>
<dbReference type="NCBIfam" id="TIGR01575">
    <property type="entry name" value="rimI"/>
    <property type="match status" value="1"/>
</dbReference>
<feature type="domain" description="N-acetyltransferase" evidence="7">
    <location>
        <begin position="2"/>
        <end position="147"/>
    </location>
</feature>
<dbReference type="InterPro" id="IPR043690">
    <property type="entry name" value="RimI"/>
</dbReference>
<keyword evidence="8" id="KW-0687">Ribonucleoprotein</keyword>
<evidence type="ECO:0000256" key="5">
    <source>
        <dbReference type="HAMAP-Rule" id="MF_02210"/>
    </source>
</evidence>
<evidence type="ECO:0000256" key="3">
    <source>
        <dbReference type="ARBA" id="ARBA00022679"/>
    </source>
</evidence>
<dbReference type="InterPro" id="IPR050680">
    <property type="entry name" value="YpeA/RimI_acetyltransf"/>
</dbReference>
<feature type="binding site" evidence="5">
    <location>
        <position position="109"/>
    </location>
    <ligand>
        <name>acetyl-CoA</name>
        <dbReference type="ChEBI" id="CHEBI:57288"/>
    </ligand>
</feature>
<dbReference type="SUPFAM" id="SSF55729">
    <property type="entry name" value="Acyl-CoA N-acyltransferases (Nat)"/>
    <property type="match status" value="1"/>
</dbReference>
<dbReference type="PROSITE" id="PS51186">
    <property type="entry name" value="GNAT"/>
    <property type="match status" value="1"/>
</dbReference>
<keyword evidence="3 5" id="KW-0808">Transferase</keyword>